<reference evidence="6" key="1">
    <citation type="submission" date="2020-07" db="EMBL/GenBank/DDBJ databases">
        <authorList>
            <person name="Pettersson B.M.F."/>
            <person name="Behra P.R.K."/>
            <person name="Ramesh M."/>
            <person name="Das S."/>
            <person name="Dasgupta S."/>
            <person name="Kirsebom L.A."/>
        </authorList>
    </citation>
    <scope>NUCLEOTIDE SEQUENCE</scope>
    <source>
        <strain evidence="6">DSM 44838</strain>
    </source>
</reference>
<comment type="catalytic activity">
    <reaction evidence="5">
        <text>phosphoenolpyruvate + GTP + H(+) = enolpyruvoyl-2-diphospho-5'-guanosine + diphosphate</text>
        <dbReference type="Rhea" id="RHEA:30519"/>
        <dbReference type="ChEBI" id="CHEBI:15378"/>
        <dbReference type="ChEBI" id="CHEBI:33019"/>
        <dbReference type="ChEBI" id="CHEBI:37565"/>
        <dbReference type="ChEBI" id="CHEBI:58702"/>
        <dbReference type="ChEBI" id="CHEBI:143701"/>
        <dbReference type="EC" id="2.7.7.105"/>
    </reaction>
</comment>
<proteinExistence type="inferred from homology"/>
<comment type="pathway">
    <text evidence="5">Cofactor biosynthesis; coenzyme F420 biosynthesis.</text>
</comment>
<keyword evidence="1 5" id="KW-0808">Transferase</keyword>
<dbReference type="Gene3D" id="3.90.550.10">
    <property type="entry name" value="Spore Coat Polysaccharide Biosynthesis Protein SpsA, Chain A"/>
    <property type="match status" value="1"/>
</dbReference>
<evidence type="ECO:0000313" key="6">
    <source>
        <dbReference type="EMBL" id="MCV7424951.1"/>
    </source>
</evidence>
<evidence type="ECO:0000256" key="3">
    <source>
        <dbReference type="ARBA" id="ARBA00022741"/>
    </source>
</evidence>
<dbReference type="EC" id="2.7.7.105" evidence="5"/>
<keyword evidence="4 5" id="KW-0342">GTP-binding</keyword>
<keyword evidence="2 5" id="KW-0548">Nucleotidyltransferase</keyword>
<gene>
    <name evidence="6" type="primary">cofC</name>
    <name evidence="5" type="synonym">fbiD</name>
    <name evidence="6" type="ORF">H7K45_30890</name>
</gene>
<keyword evidence="7" id="KW-1185">Reference proteome</keyword>
<comment type="similarity">
    <text evidence="5">Belongs to the CofC family.</text>
</comment>
<dbReference type="Pfam" id="PF01983">
    <property type="entry name" value="CofC"/>
    <property type="match status" value="1"/>
</dbReference>
<feature type="binding site" evidence="5">
    <location>
        <position position="159"/>
    </location>
    <ligand>
        <name>phosphoenolpyruvate</name>
        <dbReference type="ChEBI" id="CHEBI:58702"/>
    </ligand>
</feature>
<dbReference type="PANTHER" id="PTHR40392:SF1">
    <property type="entry name" value="2-PHOSPHO-L-LACTATE GUANYLYLTRANSFERASE"/>
    <property type="match status" value="1"/>
</dbReference>
<keyword evidence="3 5" id="KW-0547">Nucleotide-binding</keyword>
<reference evidence="6" key="2">
    <citation type="journal article" date="2022" name="BMC Genomics">
        <title>Comparative genome analysis of mycobacteria focusing on tRNA and non-coding RNA.</title>
        <authorList>
            <person name="Behra P.R.K."/>
            <person name="Pettersson B.M.F."/>
            <person name="Ramesh M."/>
            <person name="Das S."/>
            <person name="Dasgupta S."/>
            <person name="Kirsebom L.A."/>
        </authorList>
    </citation>
    <scope>NUCLEOTIDE SEQUENCE</scope>
    <source>
        <strain evidence="6">DSM 44838</strain>
    </source>
</reference>
<evidence type="ECO:0000256" key="2">
    <source>
        <dbReference type="ARBA" id="ARBA00022695"/>
    </source>
</evidence>
<dbReference type="InterPro" id="IPR002835">
    <property type="entry name" value="CofC"/>
</dbReference>
<feature type="binding site" evidence="5">
    <location>
        <position position="177"/>
    </location>
    <ligand>
        <name>phosphoenolpyruvate</name>
        <dbReference type="ChEBI" id="CHEBI:58702"/>
    </ligand>
</feature>
<dbReference type="InterPro" id="IPR029044">
    <property type="entry name" value="Nucleotide-diphossugar_trans"/>
</dbReference>
<dbReference type="Proteomes" id="UP001141629">
    <property type="component" value="Unassembled WGS sequence"/>
</dbReference>
<dbReference type="NCBIfam" id="TIGR03552">
    <property type="entry name" value="F420_cofC"/>
    <property type="match status" value="1"/>
</dbReference>
<organism evidence="6 7">
    <name type="scientific">Mycobacterium yunnanensis</name>
    <dbReference type="NCBI Taxonomy" id="368477"/>
    <lineage>
        <taxon>Bacteria</taxon>
        <taxon>Bacillati</taxon>
        <taxon>Actinomycetota</taxon>
        <taxon>Actinomycetes</taxon>
        <taxon>Mycobacteriales</taxon>
        <taxon>Mycobacteriaceae</taxon>
        <taxon>Mycobacterium</taxon>
    </lineage>
</organism>
<protein>
    <recommendedName>
        <fullName evidence="5">Phosphoenolpyruvate guanylyltransferase</fullName>
        <shortName evidence="5">PEP guanylyltransferase</shortName>
        <ecNumber evidence="5">2.7.7.105</ecNumber>
    </recommendedName>
</protein>
<evidence type="ECO:0000256" key="4">
    <source>
        <dbReference type="ARBA" id="ARBA00023134"/>
    </source>
</evidence>
<evidence type="ECO:0000256" key="1">
    <source>
        <dbReference type="ARBA" id="ARBA00022679"/>
    </source>
</evidence>
<sequence length="225" mass="22911">MTGASAATGGVTGASAEDRHVGLIVAVKRLSAAKTRLASAFSPEDREGVVLAMLLDTITAASSVVAVRTITVVTPDPVAAEAARELGARVVDDPTPAGHPDPLNNAIAVAEAVIRAETPNVGVLQGDLPALQARELAEAIARARHHPRSFVSDRHGTGTSALFAFGVPLEPVFGSDSARRHRDSGAHQLTGGWPGLRCDIDTPDDLATALGLGVGAVTKNTVGGT</sequence>
<evidence type="ECO:0000313" key="7">
    <source>
        <dbReference type="Proteomes" id="UP001141629"/>
    </source>
</evidence>
<dbReference type="GO" id="GO:0043814">
    <property type="term" value="F:phospholactate guanylyltransferase activity"/>
    <property type="evidence" value="ECO:0007669"/>
    <property type="project" value="InterPro"/>
</dbReference>
<accession>A0A9X2ZAN1</accession>
<evidence type="ECO:0000256" key="5">
    <source>
        <dbReference type="HAMAP-Rule" id="MF_02114"/>
    </source>
</evidence>
<dbReference type="PANTHER" id="PTHR40392">
    <property type="entry name" value="2-PHOSPHO-L-LACTATE GUANYLYLTRANSFERASE"/>
    <property type="match status" value="1"/>
</dbReference>
<name>A0A9X2ZAN1_9MYCO</name>
<dbReference type="GO" id="GO:0052645">
    <property type="term" value="P:F420-0 metabolic process"/>
    <property type="evidence" value="ECO:0007669"/>
    <property type="project" value="UniProtKB-UniRule"/>
</dbReference>
<comment type="function">
    <text evidence="5">Guanylyltransferase that catalyzes the activation of phosphoenolpyruvate (PEP) as enolpyruvoyl-2-diphospho-5'-guanosine, via the condensation of PEP with GTP. It is involved in the biosynthesis of coenzyme F420, a hydride carrier cofactor.</text>
</comment>
<dbReference type="EMBL" id="JACKVK010000022">
    <property type="protein sequence ID" value="MCV7424951.1"/>
    <property type="molecule type" value="Genomic_DNA"/>
</dbReference>
<dbReference type="SUPFAM" id="SSF53448">
    <property type="entry name" value="Nucleotide-diphospho-sugar transferases"/>
    <property type="match status" value="1"/>
</dbReference>
<dbReference type="HAMAP" id="MF_02114">
    <property type="entry name" value="CofC"/>
    <property type="match status" value="1"/>
</dbReference>
<dbReference type="GO" id="GO:0005525">
    <property type="term" value="F:GTP binding"/>
    <property type="evidence" value="ECO:0007669"/>
    <property type="project" value="UniProtKB-KW"/>
</dbReference>
<feature type="binding site" evidence="5">
    <location>
        <position position="174"/>
    </location>
    <ligand>
        <name>phosphoenolpyruvate</name>
        <dbReference type="ChEBI" id="CHEBI:58702"/>
    </ligand>
</feature>
<comment type="caution">
    <text evidence="6">The sequence shown here is derived from an EMBL/GenBank/DDBJ whole genome shotgun (WGS) entry which is preliminary data.</text>
</comment>
<dbReference type="AlphaFoldDB" id="A0A9X2ZAN1"/>